<dbReference type="PROSITE" id="PS50850">
    <property type="entry name" value="MFS"/>
    <property type="match status" value="1"/>
</dbReference>
<feature type="transmembrane region" description="Helical" evidence="8">
    <location>
        <begin position="258"/>
        <end position="282"/>
    </location>
</feature>
<dbReference type="SUPFAM" id="SSF103473">
    <property type="entry name" value="MFS general substrate transporter"/>
    <property type="match status" value="1"/>
</dbReference>
<dbReference type="PANTHER" id="PTHR43124:SF3">
    <property type="entry name" value="CHLORAMPHENICOL EFFLUX PUMP RV0191"/>
    <property type="match status" value="1"/>
</dbReference>
<sequence>MRTALWLYLFLFFAFFDIHAQYPILTPFAVSLGAGPALIGWMMGMYSLTHLPGNLLAGVLIDRRGGRRYIVASLIAAGLILLVQAHASLPWHLLLLRAASGFALAFLSPACMTLLASLSSDREKQGRYMSGHGIVHTLASVVSPAAGAYIVSRAGFSGTFQSLGWLMAATGVLAYFSIPARRVPQPLAHSEAGDASSGAAAAGNGPESAAAILPPDPEEREGRLPVPLRVLLLPFLISCSQGMLFFELPLSQMGAGDGMVSTGVLLSLMSAGALVTLSLLFLNRFSPAPRMASALLGLAACFFALAAVPALPAGAVLFLLGCAKGILFPALATFFISLGTEGRMGRIFSLQSIAMSLGSFAGPVAAGQLRAYVSPYFLAFLLVMTALMLLPRAAACGRDFFLAGPDGRPA</sequence>
<feature type="compositionally biased region" description="Low complexity" evidence="7">
    <location>
        <begin position="188"/>
        <end position="211"/>
    </location>
</feature>
<keyword evidence="3" id="KW-1003">Cell membrane</keyword>
<feature type="transmembrane region" description="Helical" evidence="8">
    <location>
        <begin position="317"/>
        <end position="336"/>
    </location>
</feature>
<evidence type="ECO:0000256" key="6">
    <source>
        <dbReference type="ARBA" id="ARBA00023136"/>
    </source>
</evidence>
<dbReference type="EMBL" id="VYKK01000001">
    <property type="protein sequence ID" value="KAA9008627.1"/>
    <property type="molecule type" value="Genomic_DNA"/>
</dbReference>
<dbReference type="InterPro" id="IPR036259">
    <property type="entry name" value="MFS_trans_sf"/>
</dbReference>
<feature type="transmembrane region" description="Helical" evidence="8">
    <location>
        <begin position="69"/>
        <end position="87"/>
    </location>
</feature>
<keyword evidence="5 8" id="KW-1133">Transmembrane helix</keyword>
<feature type="region of interest" description="Disordered" evidence="7">
    <location>
        <begin position="188"/>
        <end position="216"/>
    </location>
</feature>
<protein>
    <submittedName>
        <fullName evidence="10">MFS transporter</fullName>
    </submittedName>
</protein>
<comment type="subcellular location">
    <subcellularLocation>
        <location evidence="1">Cell membrane</location>
        <topology evidence="1">Multi-pass membrane protein</topology>
    </subcellularLocation>
</comment>
<comment type="caution">
    <text evidence="10">The sequence shown here is derived from an EMBL/GenBank/DDBJ whole genome shotgun (WGS) entry which is preliminary data.</text>
</comment>
<dbReference type="PANTHER" id="PTHR43124">
    <property type="entry name" value="PURINE EFFLUX PUMP PBUE"/>
    <property type="match status" value="1"/>
</dbReference>
<dbReference type="InterPro" id="IPR020846">
    <property type="entry name" value="MFS_dom"/>
</dbReference>
<dbReference type="Gene3D" id="1.20.1250.20">
    <property type="entry name" value="MFS general substrate transporter like domains"/>
    <property type="match status" value="1"/>
</dbReference>
<feature type="transmembrane region" description="Helical" evidence="8">
    <location>
        <begin position="348"/>
        <end position="366"/>
    </location>
</feature>
<feature type="transmembrane region" description="Helical" evidence="8">
    <location>
        <begin position="294"/>
        <end position="311"/>
    </location>
</feature>
<reference evidence="10 11" key="1">
    <citation type="submission" date="2019-09" db="EMBL/GenBank/DDBJ databases">
        <title>Bacillus ochoae sp. nov., Paenibacillus whitsoniae sp. nov., Paenibacillus spiritus sp. nov. Isolated from the Mars Exploration Rover during spacecraft assembly.</title>
        <authorList>
            <person name="Seuylemezian A."/>
            <person name="Vaishampayan P."/>
        </authorList>
    </citation>
    <scope>NUCLEOTIDE SEQUENCE [LARGE SCALE GENOMIC DNA]</scope>
    <source>
        <strain evidence="10 11">MER_111</strain>
    </source>
</reference>
<dbReference type="Pfam" id="PF07690">
    <property type="entry name" value="MFS_1"/>
    <property type="match status" value="1"/>
</dbReference>
<feature type="domain" description="Major facilitator superfamily (MFS) profile" evidence="9">
    <location>
        <begin position="3"/>
        <end position="394"/>
    </location>
</feature>
<organism evidence="10 11">
    <name type="scientific">Paenibacillus spiritus</name>
    <dbReference type="NCBI Taxonomy" id="2496557"/>
    <lineage>
        <taxon>Bacteria</taxon>
        <taxon>Bacillati</taxon>
        <taxon>Bacillota</taxon>
        <taxon>Bacilli</taxon>
        <taxon>Bacillales</taxon>
        <taxon>Paenibacillaceae</taxon>
        <taxon>Paenibacillus</taxon>
    </lineage>
</organism>
<evidence type="ECO:0000256" key="4">
    <source>
        <dbReference type="ARBA" id="ARBA00022692"/>
    </source>
</evidence>
<keyword evidence="2" id="KW-0813">Transport</keyword>
<evidence type="ECO:0000256" key="5">
    <source>
        <dbReference type="ARBA" id="ARBA00022989"/>
    </source>
</evidence>
<evidence type="ECO:0000259" key="9">
    <source>
        <dbReference type="PROSITE" id="PS50850"/>
    </source>
</evidence>
<dbReference type="AlphaFoldDB" id="A0A5J5GKS2"/>
<evidence type="ECO:0000313" key="11">
    <source>
        <dbReference type="Proteomes" id="UP000367750"/>
    </source>
</evidence>
<keyword evidence="4 8" id="KW-0812">Transmembrane</keyword>
<dbReference type="InterPro" id="IPR011701">
    <property type="entry name" value="MFS"/>
</dbReference>
<feature type="transmembrane region" description="Helical" evidence="8">
    <location>
        <begin position="226"/>
        <end position="246"/>
    </location>
</feature>
<evidence type="ECO:0000256" key="2">
    <source>
        <dbReference type="ARBA" id="ARBA00022448"/>
    </source>
</evidence>
<evidence type="ECO:0000313" key="10">
    <source>
        <dbReference type="EMBL" id="KAA9008627.1"/>
    </source>
</evidence>
<feature type="transmembrane region" description="Helical" evidence="8">
    <location>
        <begin position="372"/>
        <end position="390"/>
    </location>
</feature>
<dbReference type="GO" id="GO:0005886">
    <property type="term" value="C:plasma membrane"/>
    <property type="evidence" value="ECO:0007669"/>
    <property type="project" value="UniProtKB-SubCell"/>
</dbReference>
<feature type="transmembrane region" description="Helical" evidence="8">
    <location>
        <begin position="128"/>
        <end position="151"/>
    </location>
</feature>
<feature type="transmembrane region" description="Helical" evidence="8">
    <location>
        <begin position="163"/>
        <end position="180"/>
    </location>
</feature>
<evidence type="ECO:0000256" key="1">
    <source>
        <dbReference type="ARBA" id="ARBA00004651"/>
    </source>
</evidence>
<evidence type="ECO:0000256" key="8">
    <source>
        <dbReference type="SAM" id="Phobius"/>
    </source>
</evidence>
<gene>
    <name evidence="10" type="ORF">F4V43_00400</name>
</gene>
<dbReference type="InterPro" id="IPR050189">
    <property type="entry name" value="MFS_Efflux_Transporters"/>
</dbReference>
<evidence type="ECO:0000256" key="7">
    <source>
        <dbReference type="SAM" id="MobiDB-lite"/>
    </source>
</evidence>
<accession>A0A5J5GKS2</accession>
<feature type="transmembrane region" description="Helical" evidence="8">
    <location>
        <begin position="93"/>
        <end position="116"/>
    </location>
</feature>
<keyword evidence="6 8" id="KW-0472">Membrane</keyword>
<dbReference type="Proteomes" id="UP000367750">
    <property type="component" value="Unassembled WGS sequence"/>
</dbReference>
<dbReference type="OrthoDB" id="2957734at2"/>
<keyword evidence="11" id="KW-1185">Reference proteome</keyword>
<proteinExistence type="predicted"/>
<dbReference type="RefSeq" id="WP_150456258.1">
    <property type="nucleotide sequence ID" value="NZ_VYKK01000001.1"/>
</dbReference>
<evidence type="ECO:0000256" key="3">
    <source>
        <dbReference type="ARBA" id="ARBA00022475"/>
    </source>
</evidence>
<dbReference type="GO" id="GO:0022857">
    <property type="term" value="F:transmembrane transporter activity"/>
    <property type="evidence" value="ECO:0007669"/>
    <property type="project" value="InterPro"/>
</dbReference>
<name>A0A5J5GKS2_9BACL</name>